<dbReference type="GO" id="GO:0034755">
    <property type="term" value="P:iron ion transmembrane transport"/>
    <property type="evidence" value="ECO:0007669"/>
    <property type="project" value="TreeGrafter"/>
</dbReference>
<keyword evidence="8" id="KW-1185">Reference proteome</keyword>
<dbReference type="GO" id="GO:0005384">
    <property type="term" value="F:manganese ion transmembrane transporter activity"/>
    <property type="evidence" value="ECO:0007669"/>
    <property type="project" value="TreeGrafter"/>
</dbReference>
<dbReference type="GO" id="GO:0042742">
    <property type="term" value="P:defense response to bacterium"/>
    <property type="evidence" value="ECO:0007669"/>
    <property type="project" value="TreeGrafter"/>
</dbReference>
<dbReference type="PANTHER" id="PTHR11706:SF109">
    <property type="entry name" value="METAL TRANSPORTER NRAMP3"/>
    <property type="match status" value="1"/>
</dbReference>
<evidence type="ECO:0000256" key="6">
    <source>
        <dbReference type="SAM" id="MobiDB-lite"/>
    </source>
</evidence>
<dbReference type="GO" id="GO:2000379">
    <property type="term" value="P:positive regulation of reactive oxygen species metabolic process"/>
    <property type="evidence" value="ECO:0007669"/>
    <property type="project" value="TreeGrafter"/>
</dbReference>
<keyword evidence="3" id="KW-0812">Transmembrane</keyword>
<sequence length="331" mass="36708">MQTEDNQVPLLSDQDSNEDVAQGSGEKSTSLESMNRMMKVHWVPSHLFLGKSSGFSPAPVFLMSIAFLDPGNSERDLQAGAITTLIGADIHEVIGSAIAIKILSNDALPLWAGVFITPCVCSKSIKQAVGVVGRIIMPHNVFLHSALMQSREIDRNKKARVQEALRQYLEEKYGGGLIPILYIWVIGLLATRQSSTITGIYAGQFITRVALIFDTSERTLDVLNKWLNALQSIQILFALIPLLFLVSKEQIMGACKIGNVLKILSDQEFASFMFLSFADSCKARNRAVDSDQRVSFTRFLLLRSQWPSVHKHSVCIYRGSIYRAVSQTTLL</sequence>
<keyword evidence="4" id="KW-1133">Transmembrane helix</keyword>
<evidence type="ECO:0000256" key="3">
    <source>
        <dbReference type="ARBA" id="ARBA00022692"/>
    </source>
</evidence>
<protein>
    <submittedName>
        <fullName evidence="7">Uncharacterized protein</fullName>
    </submittedName>
</protein>
<dbReference type="InterPro" id="IPR001046">
    <property type="entry name" value="NRAMP_fam"/>
</dbReference>
<evidence type="ECO:0000256" key="4">
    <source>
        <dbReference type="ARBA" id="ARBA00022989"/>
    </source>
</evidence>
<evidence type="ECO:0000313" key="8">
    <source>
        <dbReference type="Proteomes" id="UP000436088"/>
    </source>
</evidence>
<dbReference type="GO" id="GO:0015086">
    <property type="term" value="F:cadmium ion transmembrane transporter activity"/>
    <property type="evidence" value="ECO:0007669"/>
    <property type="project" value="TreeGrafter"/>
</dbReference>
<dbReference type="Pfam" id="PF01566">
    <property type="entry name" value="Nramp"/>
    <property type="match status" value="1"/>
</dbReference>
<keyword evidence="5" id="KW-0472">Membrane</keyword>
<evidence type="ECO:0000256" key="1">
    <source>
        <dbReference type="ARBA" id="ARBA00004141"/>
    </source>
</evidence>
<dbReference type="PANTHER" id="PTHR11706">
    <property type="entry name" value="SOLUTE CARRIER PROTEIN FAMILY 11 MEMBER"/>
    <property type="match status" value="1"/>
</dbReference>
<gene>
    <name evidence="7" type="ORF">F3Y22_tig00110678pilonHSYRG00264</name>
</gene>
<dbReference type="GO" id="GO:0005774">
    <property type="term" value="C:vacuolar membrane"/>
    <property type="evidence" value="ECO:0007669"/>
    <property type="project" value="TreeGrafter"/>
</dbReference>
<comment type="similarity">
    <text evidence="2">Belongs to the NRAMP (TC 2.A.55) family.</text>
</comment>
<evidence type="ECO:0000313" key="7">
    <source>
        <dbReference type="EMBL" id="KAE8695954.1"/>
    </source>
</evidence>
<organism evidence="7 8">
    <name type="scientific">Hibiscus syriacus</name>
    <name type="common">Rose of Sharon</name>
    <dbReference type="NCBI Taxonomy" id="106335"/>
    <lineage>
        <taxon>Eukaryota</taxon>
        <taxon>Viridiplantae</taxon>
        <taxon>Streptophyta</taxon>
        <taxon>Embryophyta</taxon>
        <taxon>Tracheophyta</taxon>
        <taxon>Spermatophyta</taxon>
        <taxon>Magnoliopsida</taxon>
        <taxon>eudicotyledons</taxon>
        <taxon>Gunneridae</taxon>
        <taxon>Pentapetalae</taxon>
        <taxon>rosids</taxon>
        <taxon>malvids</taxon>
        <taxon>Malvales</taxon>
        <taxon>Malvaceae</taxon>
        <taxon>Malvoideae</taxon>
        <taxon>Hibiscus</taxon>
    </lineage>
</organism>
<dbReference type="PRINTS" id="PR00447">
    <property type="entry name" value="NATRESASSCMP"/>
</dbReference>
<proteinExistence type="inferred from homology"/>
<name>A0A6A2ZVF7_HIBSY</name>
<evidence type="ECO:0000256" key="5">
    <source>
        <dbReference type="ARBA" id="ARBA00023136"/>
    </source>
</evidence>
<comment type="subcellular location">
    <subcellularLocation>
        <location evidence="1">Membrane</location>
        <topology evidence="1">Multi-pass membrane protein</topology>
    </subcellularLocation>
</comment>
<reference evidence="7" key="1">
    <citation type="submission" date="2019-09" db="EMBL/GenBank/DDBJ databases">
        <title>Draft genome information of white flower Hibiscus syriacus.</title>
        <authorList>
            <person name="Kim Y.-M."/>
        </authorList>
    </citation>
    <scope>NUCLEOTIDE SEQUENCE [LARGE SCALE GENOMIC DNA]</scope>
    <source>
        <strain evidence="7">YM2019G1</strain>
    </source>
</reference>
<evidence type="ECO:0000256" key="2">
    <source>
        <dbReference type="ARBA" id="ARBA00009965"/>
    </source>
</evidence>
<dbReference type="AlphaFoldDB" id="A0A6A2ZVF7"/>
<feature type="region of interest" description="Disordered" evidence="6">
    <location>
        <begin position="1"/>
        <end position="29"/>
    </location>
</feature>
<comment type="caution">
    <text evidence="7">The sequence shown here is derived from an EMBL/GenBank/DDBJ whole genome shotgun (WGS) entry which is preliminary data.</text>
</comment>
<accession>A0A6A2ZVF7</accession>
<dbReference type="EMBL" id="VEPZ02001071">
    <property type="protein sequence ID" value="KAE8695954.1"/>
    <property type="molecule type" value="Genomic_DNA"/>
</dbReference>
<dbReference type="Proteomes" id="UP000436088">
    <property type="component" value="Unassembled WGS sequence"/>
</dbReference>